<organism evidence="1 2">
    <name type="scientific">Paraburkholderia silvatlantica</name>
    <dbReference type="NCBI Taxonomy" id="321895"/>
    <lineage>
        <taxon>Bacteria</taxon>
        <taxon>Pseudomonadati</taxon>
        <taxon>Pseudomonadota</taxon>
        <taxon>Betaproteobacteria</taxon>
        <taxon>Burkholderiales</taxon>
        <taxon>Burkholderiaceae</taxon>
        <taxon>Paraburkholderia</taxon>
    </lineage>
</organism>
<protein>
    <submittedName>
        <fullName evidence="1">Uncharacterized protein</fullName>
    </submittedName>
</protein>
<dbReference type="EMBL" id="JACHVZ010000006">
    <property type="protein sequence ID" value="MBB2928135.1"/>
    <property type="molecule type" value="Genomic_DNA"/>
</dbReference>
<accession>A0ABR6FL36</accession>
<evidence type="ECO:0000313" key="2">
    <source>
        <dbReference type="Proteomes" id="UP000533533"/>
    </source>
</evidence>
<proteinExistence type="predicted"/>
<evidence type="ECO:0000313" key="1">
    <source>
        <dbReference type="EMBL" id="MBB2928135.1"/>
    </source>
</evidence>
<reference evidence="1 2" key="1">
    <citation type="submission" date="2020-08" db="EMBL/GenBank/DDBJ databases">
        <title>Genomic Encyclopedia of Type Strains, Phase IV (KMG-V): Genome sequencing to study the core and pangenomes of soil and plant-associated prokaryotes.</title>
        <authorList>
            <person name="Whitman W."/>
        </authorList>
    </citation>
    <scope>NUCLEOTIDE SEQUENCE [LARGE SCALE GENOMIC DNA]</scope>
    <source>
        <strain evidence="1 2">SRMrh-85</strain>
    </source>
</reference>
<keyword evidence="2" id="KW-1185">Reference proteome</keyword>
<comment type="caution">
    <text evidence="1">The sequence shown here is derived from an EMBL/GenBank/DDBJ whole genome shotgun (WGS) entry which is preliminary data.</text>
</comment>
<name>A0ABR6FL36_9BURK</name>
<sequence>MLKSETSLTGPVHAELCPDSSHVGKLKRGKETTVWRFIHARKQSHACASFGEWPNRAGTLMKRNTGVTPNIPHVRMRARLFLNIPTAK</sequence>
<gene>
    <name evidence="1" type="ORF">FHX59_002556</name>
</gene>
<dbReference type="Proteomes" id="UP000533533">
    <property type="component" value="Unassembled WGS sequence"/>
</dbReference>